<dbReference type="InterPro" id="IPR008248">
    <property type="entry name" value="CheB-like"/>
</dbReference>
<dbReference type="PANTHER" id="PTHR42872">
    <property type="entry name" value="PROTEIN-GLUTAMATE METHYLESTERASE/PROTEIN-GLUTAMINE GLUTAMINASE"/>
    <property type="match status" value="1"/>
</dbReference>
<dbReference type="Pfam" id="PF01339">
    <property type="entry name" value="CheB_methylest"/>
    <property type="match status" value="1"/>
</dbReference>
<keyword evidence="11" id="KW-1185">Reference proteome</keyword>
<comment type="subcellular location">
    <subcellularLocation>
        <location evidence="5">Cytoplasm</location>
    </subcellularLocation>
</comment>
<keyword evidence="1 5" id="KW-0963">Cytoplasm</keyword>
<evidence type="ECO:0000256" key="5">
    <source>
        <dbReference type="HAMAP-Rule" id="MF_00099"/>
    </source>
</evidence>
<comment type="catalytic activity">
    <reaction evidence="4 5">
        <text>[protein]-L-glutamate 5-O-methyl ester + H2O = L-glutamyl-[protein] + methanol + H(+)</text>
        <dbReference type="Rhea" id="RHEA:23236"/>
        <dbReference type="Rhea" id="RHEA-COMP:10208"/>
        <dbReference type="Rhea" id="RHEA-COMP:10311"/>
        <dbReference type="ChEBI" id="CHEBI:15377"/>
        <dbReference type="ChEBI" id="CHEBI:15378"/>
        <dbReference type="ChEBI" id="CHEBI:17790"/>
        <dbReference type="ChEBI" id="CHEBI:29973"/>
        <dbReference type="ChEBI" id="CHEBI:82795"/>
        <dbReference type="EC" id="3.1.1.61"/>
    </reaction>
</comment>
<evidence type="ECO:0000256" key="7">
    <source>
        <dbReference type="PROSITE-ProRule" id="PRU00169"/>
    </source>
</evidence>
<evidence type="ECO:0000256" key="1">
    <source>
        <dbReference type="ARBA" id="ARBA00022490"/>
    </source>
</evidence>
<dbReference type="HAMAP" id="MF_00099">
    <property type="entry name" value="CheB_chemtxs"/>
    <property type="match status" value="1"/>
</dbReference>
<evidence type="ECO:0000259" key="8">
    <source>
        <dbReference type="PROSITE" id="PS50110"/>
    </source>
</evidence>
<dbReference type="InterPro" id="IPR001789">
    <property type="entry name" value="Sig_transdc_resp-reg_receiver"/>
</dbReference>
<sequence length="390" mass="42073">MPLVPINVLLAENSLVTLEILQRILSGSADVKVVGIALNGQQALDLIPSTKPDVICTDLFMERMDGLELTRQVMAKYPRPILVISNAVQGKDTEMIARALQAGAVDVFPKPTTGLPSDYEKVKAALIHKIKVLAGVRVFMKPLRDPIREPIRDPMPKASASLNIPATKHPTATNLTVSVGAIANPSDRLMTQFKVLAIGASTGGPGAFEKILYRLPANFPIPVICAQHISEGFLEGLVNLLDSKCLLKVKIAQVGEFPQAGIIYFAPETQHLELDSHGQFIYSLGAQAREYCPSITMLFKSIARFYGKTCMGVLLTGMGNDGAEGLKAIFDTGGLTIAQDEQSSVIFGMPKEAIALGAAHYVLPLPDIAPFLLTQAQLERPKSPKTDKLR</sequence>
<dbReference type="GO" id="GO:0005737">
    <property type="term" value="C:cytoplasm"/>
    <property type="evidence" value="ECO:0007669"/>
    <property type="project" value="UniProtKB-SubCell"/>
</dbReference>
<comment type="catalytic activity">
    <reaction evidence="5">
        <text>L-glutaminyl-[protein] + H2O = L-glutamyl-[protein] + NH4(+)</text>
        <dbReference type="Rhea" id="RHEA:16441"/>
        <dbReference type="Rhea" id="RHEA-COMP:10207"/>
        <dbReference type="Rhea" id="RHEA-COMP:10208"/>
        <dbReference type="ChEBI" id="CHEBI:15377"/>
        <dbReference type="ChEBI" id="CHEBI:28938"/>
        <dbReference type="ChEBI" id="CHEBI:29973"/>
        <dbReference type="ChEBI" id="CHEBI:30011"/>
        <dbReference type="EC" id="3.5.1.44"/>
    </reaction>
</comment>
<reference evidence="10" key="1">
    <citation type="submission" date="2024-01" db="EMBL/GenBank/DDBJ databases">
        <title>Bank of Algae and Cyanobacteria of the Azores (BACA) strain genomes.</title>
        <authorList>
            <person name="Luz R."/>
            <person name="Cordeiro R."/>
            <person name="Fonseca A."/>
            <person name="Goncalves V."/>
        </authorList>
    </citation>
    <scope>NUCLEOTIDE SEQUENCE</scope>
    <source>
        <strain evidence="10">BACA0141</strain>
    </source>
</reference>
<name>A0AAW9PWC5_9CYAN</name>
<comment type="similarity">
    <text evidence="5">Belongs to the CheB family.</text>
</comment>
<organism evidence="10 11">
    <name type="scientific">Tumidithrix elongata BACA0141</name>
    <dbReference type="NCBI Taxonomy" id="2716417"/>
    <lineage>
        <taxon>Bacteria</taxon>
        <taxon>Bacillati</taxon>
        <taxon>Cyanobacteriota</taxon>
        <taxon>Cyanophyceae</taxon>
        <taxon>Pseudanabaenales</taxon>
        <taxon>Pseudanabaenaceae</taxon>
        <taxon>Tumidithrix</taxon>
        <taxon>Tumidithrix elongata</taxon>
    </lineage>
</organism>
<evidence type="ECO:0000256" key="4">
    <source>
        <dbReference type="ARBA" id="ARBA00048267"/>
    </source>
</evidence>
<feature type="domain" description="CheB-type methylesterase" evidence="9">
    <location>
        <begin position="189"/>
        <end position="379"/>
    </location>
</feature>
<keyword evidence="5 7" id="KW-0597">Phosphoprotein</keyword>
<dbReference type="GO" id="GO:0032259">
    <property type="term" value="P:methylation"/>
    <property type="evidence" value="ECO:0007669"/>
    <property type="project" value="UniProtKB-KW"/>
</dbReference>
<dbReference type="GO" id="GO:0008168">
    <property type="term" value="F:methyltransferase activity"/>
    <property type="evidence" value="ECO:0007669"/>
    <property type="project" value="UniProtKB-KW"/>
</dbReference>
<comment type="PTM">
    <text evidence="5">Phosphorylated by CheA. Phosphorylation of the N-terminal regulatory domain activates the methylesterase activity.</text>
</comment>
<dbReference type="PROSITE" id="PS50122">
    <property type="entry name" value="CHEB"/>
    <property type="match status" value="1"/>
</dbReference>
<dbReference type="EMBL" id="JAZBJZ010000138">
    <property type="protein sequence ID" value="MEE3719497.1"/>
    <property type="molecule type" value="Genomic_DNA"/>
</dbReference>
<dbReference type="CDD" id="cd16432">
    <property type="entry name" value="CheB_Rec"/>
    <property type="match status" value="1"/>
</dbReference>
<dbReference type="PIRSF" id="PIRSF000876">
    <property type="entry name" value="RR_chemtxs_CheB"/>
    <property type="match status" value="1"/>
</dbReference>
<keyword evidence="10" id="KW-0489">Methyltransferase</keyword>
<keyword evidence="3 5" id="KW-0378">Hydrolase</keyword>
<dbReference type="Gene3D" id="3.40.50.180">
    <property type="entry name" value="Methylesterase CheB, C-terminal domain"/>
    <property type="match status" value="1"/>
</dbReference>
<accession>A0AAW9PWC5</accession>
<dbReference type="Proteomes" id="UP001333818">
    <property type="component" value="Unassembled WGS sequence"/>
</dbReference>
<comment type="domain">
    <text evidence="5">Contains a C-terminal catalytic domain, and an N-terminal region which modulates catalytic activity.</text>
</comment>
<evidence type="ECO:0000256" key="2">
    <source>
        <dbReference type="ARBA" id="ARBA00022500"/>
    </source>
</evidence>
<dbReference type="InterPro" id="IPR011006">
    <property type="entry name" value="CheY-like_superfamily"/>
</dbReference>
<dbReference type="InterPro" id="IPR000673">
    <property type="entry name" value="Sig_transdc_resp-reg_Me-estase"/>
</dbReference>
<evidence type="ECO:0000313" key="11">
    <source>
        <dbReference type="Proteomes" id="UP001333818"/>
    </source>
</evidence>
<evidence type="ECO:0000256" key="6">
    <source>
        <dbReference type="PROSITE-ProRule" id="PRU00050"/>
    </source>
</evidence>
<dbReference type="AlphaFoldDB" id="A0AAW9PWC5"/>
<feature type="active site" evidence="5 6">
    <location>
        <position position="228"/>
    </location>
</feature>
<dbReference type="GO" id="GO:0006935">
    <property type="term" value="P:chemotaxis"/>
    <property type="evidence" value="ECO:0007669"/>
    <property type="project" value="UniProtKB-UniRule"/>
</dbReference>
<dbReference type="InterPro" id="IPR035909">
    <property type="entry name" value="CheB_C"/>
</dbReference>
<dbReference type="EC" id="3.5.1.44" evidence="5"/>
<comment type="caution">
    <text evidence="10">The sequence shown here is derived from an EMBL/GenBank/DDBJ whole genome shotgun (WGS) entry which is preliminary data.</text>
</comment>
<dbReference type="NCBIfam" id="NF001965">
    <property type="entry name" value="PRK00742.1"/>
    <property type="match status" value="1"/>
</dbReference>
<dbReference type="Gene3D" id="3.40.50.2300">
    <property type="match status" value="1"/>
</dbReference>
<dbReference type="CDD" id="cd17541">
    <property type="entry name" value="REC_CheB-like"/>
    <property type="match status" value="1"/>
</dbReference>
<feature type="domain" description="Response regulatory" evidence="8">
    <location>
        <begin position="7"/>
        <end position="125"/>
    </location>
</feature>
<feature type="modified residue" description="4-aspartylphosphate" evidence="5 7">
    <location>
        <position position="58"/>
    </location>
</feature>
<dbReference type="GO" id="GO:0008984">
    <property type="term" value="F:protein-glutamate methylesterase activity"/>
    <property type="evidence" value="ECO:0007669"/>
    <property type="project" value="UniProtKB-UniRule"/>
</dbReference>
<proteinExistence type="inferred from homology"/>
<dbReference type="SUPFAM" id="SSF52172">
    <property type="entry name" value="CheY-like"/>
    <property type="match status" value="1"/>
</dbReference>
<comment type="function">
    <text evidence="5">Involved in chemotaxis. Part of a chemotaxis signal transduction system that modulates chemotaxis in response to various stimuli. Catalyzes the demethylation of specific methylglutamate residues introduced into the chemoreceptors (methyl-accepting chemotaxis proteins or MCP) by CheR. Also mediates the irreversible deamidation of specific glutamine residues to glutamic acid.</text>
</comment>
<dbReference type="PROSITE" id="PS50110">
    <property type="entry name" value="RESPONSE_REGULATORY"/>
    <property type="match status" value="1"/>
</dbReference>
<evidence type="ECO:0000313" key="10">
    <source>
        <dbReference type="EMBL" id="MEE3719497.1"/>
    </source>
</evidence>
<feature type="active site" evidence="5 6">
    <location>
        <position position="201"/>
    </location>
</feature>
<dbReference type="GO" id="GO:0000156">
    <property type="term" value="F:phosphorelay response regulator activity"/>
    <property type="evidence" value="ECO:0007669"/>
    <property type="project" value="InterPro"/>
</dbReference>
<dbReference type="EC" id="3.1.1.61" evidence="5"/>
<dbReference type="RefSeq" id="WP_330485933.1">
    <property type="nucleotide sequence ID" value="NZ_JAZBJZ010000138.1"/>
</dbReference>
<dbReference type="SUPFAM" id="SSF52738">
    <property type="entry name" value="Methylesterase CheB, C-terminal domain"/>
    <property type="match status" value="1"/>
</dbReference>
<protein>
    <recommendedName>
        <fullName evidence="5">Protein-glutamate methylesterase/protein-glutamine glutaminase</fullName>
        <ecNumber evidence="5">3.1.1.61</ecNumber>
        <ecNumber evidence="5">3.5.1.44</ecNumber>
    </recommendedName>
</protein>
<gene>
    <name evidence="5 10" type="primary">cheB</name>
    <name evidence="10" type="ORF">V2H45_22390</name>
</gene>
<dbReference type="PANTHER" id="PTHR42872:SF6">
    <property type="entry name" value="PROTEIN-GLUTAMATE METHYLESTERASE_PROTEIN-GLUTAMINE GLUTAMINASE"/>
    <property type="match status" value="1"/>
</dbReference>
<dbReference type="SMART" id="SM00448">
    <property type="entry name" value="REC"/>
    <property type="match status" value="1"/>
</dbReference>
<keyword evidence="2 5" id="KW-0145">Chemotaxis</keyword>
<dbReference type="Pfam" id="PF00072">
    <property type="entry name" value="Response_reg"/>
    <property type="match status" value="1"/>
</dbReference>
<keyword evidence="10" id="KW-0808">Transferase</keyword>
<evidence type="ECO:0000259" key="9">
    <source>
        <dbReference type="PROSITE" id="PS50122"/>
    </source>
</evidence>
<feature type="active site" evidence="5 6">
    <location>
        <position position="321"/>
    </location>
</feature>
<evidence type="ECO:0000256" key="3">
    <source>
        <dbReference type="ARBA" id="ARBA00022801"/>
    </source>
</evidence>
<dbReference type="GO" id="GO:0050568">
    <property type="term" value="F:protein-glutamine glutaminase activity"/>
    <property type="evidence" value="ECO:0007669"/>
    <property type="project" value="UniProtKB-UniRule"/>
</dbReference>